<name>A0A429XFX9_9RICK</name>
<accession>A0A429XFX9</accession>
<sequence>MSLGGISFISGDELKNKLTSVVANAGMGFVYMGLSSVSPVLSETLQEVYSKLQEFGGFLSNECQLTEELMNYAKDKASQHLTAKKKQVTDEEITKGGKADLESVYKGFPKGSGEKAEEIAKKNPEKRLVNVNLAWDSLNKLGVDEKTKTLMMTISGTIIIHENPKDKDGEPSIQYIAPKIVDPQLLDGLLKGDKSIKVLGCQDKGKCLKVKEEYRAIPRGEGFEYKVSQHFDNFKTSLKEDVELAKESANFLGKSGLPVYMMYGVLYRKTGGHPETESNILIQITAWNILFQYLTELINDSIEAANNFKIGASEELDDYRKSLIKVREMLNQYEMQDNNRHQL</sequence>
<dbReference type="InterPro" id="IPR010927">
    <property type="entry name" value="T4SS_TraH"/>
</dbReference>
<organism evidence="1 2">
    <name type="scientific">Candidatus Aquarickettsia rohweri</name>
    <dbReference type="NCBI Taxonomy" id="2602574"/>
    <lineage>
        <taxon>Bacteria</taxon>
        <taxon>Pseudomonadati</taxon>
        <taxon>Pseudomonadota</taxon>
        <taxon>Alphaproteobacteria</taxon>
        <taxon>Rickettsiales</taxon>
        <taxon>Candidatus Midichloriaceae</taxon>
        <taxon>Candidatus Aquarickettsia</taxon>
    </lineage>
</organism>
<dbReference type="Pfam" id="PF06122">
    <property type="entry name" value="TraH"/>
    <property type="match status" value="1"/>
</dbReference>
<gene>
    <name evidence="1" type="ORF">EIC27_06785</name>
</gene>
<reference evidence="2" key="1">
    <citation type="submission" date="2018-11" db="EMBL/GenBank/DDBJ databases">
        <title>Phylogenetic, genomic, and biogeographic characterization of a novel and ubiquitous marine invertebrate-associated Rickettsiales parasite, Candidatus Marinoinvertebrata rohwerii, gen. nov., sp. nov.</title>
        <authorList>
            <person name="Klinges J.G."/>
            <person name="Rosales S.M."/>
            <person name="Mcminds R."/>
            <person name="Shaver E.C."/>
            <person name="Shantz A."/>
            <person name="Peters E.C."/>
            <person name="Burkepile D.E."/>
            <person name="Silliman B.R."/>
            <person name="Vega Thurber R.L."/>
        </authorList>
    </citation>
    <scope>NUCLEOTIDE SEQUENCE [LARGE SCALE GENOMIC DNA]</scope>
    <source>
        <strain evidence="2">a_cerv_44</strain>
    </source>
</reference>
<dbReference type="Proteomes" id="UP000279470">
    <property type="component" value="Unassembled WGS sequence"/>
</dbReference>
<evidence type="ECO:0000313" key="1">
    <source>
        <dbReference type="EMBL" id="RST61888.1"/>
    </source>
</evidence>
<dbReference type="EMBL" id="RXFM01000140">
    <property type="protein sequence ID" value="RST61888.1"/>
    <property type="molecule type" value="Genomic_DNA"/>
</dbReference>
<dbReference type="OrthoDB" id="9797479at2"/>
<evidence type="ECO:0000313" key="2">
    <source>
        <dbReference type="Proteomes" id="UP000279470"/>
    </source>
</evidence>
<dbReference type="AlphaFoldDB" id="A0A429XFX9"/>
<proteinExistence type="predicted"/>
<comment type="caution">
    <text evidence="1">The sequence shown here is derived from an EMBL/GenBank/DDBJ whole genome shotgun (WGS) entry which is preliminary data.</text>
</comment>
<protein>
    <submittedName>
        <fullName evidence="1">Uncharacterized protein</fullName>
    </submittedName>
</protein>
<keyword evidence="2" id="KW-1185">Reference proteome</keyword>
<feature type="non-terminal residue" evidence="1">
    <location>
        <position position="343"/>
    </location>
</feature>